<feature type="region of interest" description="Disordered" evidence="5">
    <location>
        <begin position="1"/>
        <end position="22"/>
    </location>
</feature>
<reference evidence="7" key="1">
    <citation type="journal article" date="2019" name="Int. J. Syst. Evol. Microbiol.">
        <title>The Global Catalogue of Microorganisms (GCM) 10K type strain sequencing project: providing services to taxonomists for standard genome sequencing and annotation.</title>
        <authorList>
            <consortium name="The Broad Institute Genomics Platform"/>
            <consortium name="The Broad Institute Genome Sequencing Center for Infectious Disease"/>
            <person name="Wu L."/>
            <person name="Ma J."/>
        </authorList>
    </citation>
    <scope>NUCLEOTIDE SEQUENCE [LARGE SCALE GENOMIC DNA]</scope>
    <source>
        <strain evidence="7">JCM 18409</strain>
    </source>
</reference>
<gene>
    <name evidence="6" type="ORF">GCM10023335_89360</name>
</gene>
<name>A0ABP9JRT9_9ACTN</name>
<evidence type="ECO:0000256" key="4">
    <source>
        <dbReference type="ARBA" id="ARBA00023180"/>
    </source>
</evidence>
<feature type="compositionally biased region" description="Gly residues" evidence="5">
    <location>
        <begin position="344"/>
        <end position="353"/>
    </location>
</feature>
<accession>A0ABP9JRT9</accession>
<organism evidence="6 7">
    <name type="scientific">Streptomyces siamensis</name>
    <dbReference type="NCBI Taxonomy" id="1274986"/>
    <lineage>
        <taxon>Bacteria</taxon>
        <taxon>Bacillati</taxon>
        <taxon>Actinomycetota</taxon>
        <taxon>Actinomycetes</taxon>
        <taxon>Kitasatosporales</taxon>
        <taxon>Streptomycetaceae</taxon>
        <taxon>Streptomyces</taxon>
    </lineage>
</organism>
<feature type="region of interest" description="Disordered" evidence="5">
    <location>
        <begin position="344"/>
        <end position="383"/>
    </location>
</feature>
<dbReference type="Pfam" id="PF13517">
    <property type="entry name" value="FG-GAP_3"/>
    <property type="match status" value="1"/>
</dbReference>
<dbReference type="Proteomes" id="UP001501759">
    <property type="component" value="Unassembled WGS sequence"/>
</dbReference>
<evidence type="ECO:0000256" key="2">
    <source>
        <dbReference type="ARBA" id="ARBA00022737"/>
    </source>
</evidence>
<feature type="compositionally biased region" description="Low complexity" evidence="5">
    <location>
        <begin position="1"/>
        <end position="19"/>
    </location>
</feature>
<dbReference type="EMBL" id="BAABKB010000072">
    <property type="protein sequence ID" value="GAA5039733.1"/>
    <property type="molecule type" value="Genomic_DNA"/>
</dbReference>
<sequence>MTSAQRATGTTTSITGTTGARRRRGTAALAAASFLLLAGLGIAAAPASYAGTPGGTQANDRNSDFDGDGYDDVLVGAPDGTVDGKKGAGFVTVQYGAANGIGAGNSVPKARTAVFSQSTTGVPGTSETYDSFGAAVATGDLDGDGYDDAVVAAPGEDVGSLEDAGRVTVLYGSRSGLGPARSVTFSAAAPAAGARFGAAVTAARLTGDTPADVVAVLDQQGAQLFTYSGGALRHTGTLDTTAHPAGRAIRPAYVTTGDYDRDGYADLVVSGYSPDDDYTQGWSAVYSGGEHGLTHLRDLRGGISTASGDIDHDGYDDLVTGQNSSPDDEAEGLTGGLVGVYYGGEGGPEGQDGPGSAPRWWTQNSPGVPGTGEHGDAWGTELSVGDSDGDGYADVAVGAPGEDIGTVSDAGAVWLLRGSADGLTATGAQSFDQNTPGIPGTAEMDDTWGAQVRLADTDADGRGELLAAAPGEDTADGVVWHLPAGTKGLVADGSWLFGASALGAPVGDGRFGAAVDE</sequence>
<proteinExistence type="predicted"/>
<dbReference type="SUPFAM" id="SSF69318">
    <property type="entry name" value="Integrin alpha N-terminal domain"/>
    <property type="match status" value="1"/>
</dbReference>
<keyword evidence="2" id="KW-0677">Repeat</keyword>
<dbReference type="InterPro" id="IPR013519">
    <property type="entry name" value="Int_alpha_beta-p"/>
</dbReference>
<evidence type="ECO:0000313" key="6">
    <source>
        <dbReference type="EMBL" id="GAA5039733.1"/>
    </source>
</evidence>
<dbReference type="InterPro" id="IPR028994">
    <property type="entry name" value="Integrin_alpha_N"/>
</dbReference>
<comment type="caution">
    <text evidence="6">The sequence shown here is derived from an EMBL/GenBank/DDBJ whole genome shotgun (WGS) entry which is preliminary data.</text>
</comment>
<evidence type="ECO:0000313" key="7">
    <source>
        <dbReference type="Proteomes" id="UP001501759"/>
    </source>
</evidence>
<dbReference type="PROSITE" id="PS51470">
    <property type="entry name" value="FG_GAP"/>
    <property type="match status" value="2"/>
</dbReference>
<evidence type="ECO:0000256" key="3">
    <source>
        <dbReference type="ARBA" id="ARBA00022801"/>
    </source>
</evidence>
<dbReference type="PANTHER" id="PTHR23221">
    <property type="entry name" value="GLYCOSYLPHOSPHATIDYLINOSITOL PHOSPHOLIPASE D"/>
    <property type="match status" value="1"/>
</dbReference>
<dbReference type="SMART" id="SM00191">
    <property type="entry name" value="Int_alpha"/>
    <property type="match status" value="6"/>
</dbReference>
<keyword evidence="7" id="KW-1185">Reference proteome</keyword>
<keyword evidence="1" id="KW-0732">Signal</keyword>
<dbReference type="RefSeq" id="WP_345658766.1">
    <property type="nucleotide sequence ID" value="NZ_BAABKB010000072.1"/>
</dbReference>
<evidence type="ECO:0000256" key="5">
    <source>
        <dbReference type="SAM" id="MobiDB-lite"/>
    </source>
</evidence>
<dbReference type="Gene3D" id="2.130.10.130">
    <property type="entry name" value="Integrin alpha, N-terminal"/>
    <property type="match status" value="3"/>
</dbReference>
<dbReference type="InterPro" id="IPR013517">
    <property type="entry name" value="FG-GAP"/>
</dbReference>
<keyword evidence="4" id="KW-0325">Glycoprotein</keyword>
<protein>
    <submittedName>
        <fullName evidence="6">FG-GAP repeat protein</fullName>
    </submittedName>
</protein>
<evidence type="ECO:0000256" key="1">
    <source>
        <dbReference type="ARBA" id="ARBA00022729"/>
    </source>
</evidence>
<dbReference type="Pfam" id="PF01839">
    <property type="entry name" value="FG-GAP"/>
    <property type="match status" value="4"/>
</dbReference>
<dbReference type="PANTHER" id="PTHR23221:SF7">
    <property type="entry name" value="PHOSPHATIDYLINOSITOL-GLYCAN-SPECIFIC PHOSPHOLIPASE D"/>
    <property type="match status" value="1"/>
</dbReference>
<keyword evidence="3" id="KW-0378">Hydrolase</keyword>